<comment type="similarity">
    <text evidence="1">Belongs to the acyl-ACP thioesterase family.</text>
</comment>
<accession>A0A2Z4LX55</accession>
<dbReference type="Gene3D" id="3.10.129.10">
    <property type="entry name" value="Hotdog Thioesterase"/>
    <property type="match status" value="1"/>
</dbReference>
<dbReference type="RefSeq" id="WP_112379631.1">
    <property type="nucleotide sequence ID" value="NZ_CP030104.1"/>
</dbReference>
<dbReference type="GO" id="GO:0016297">
    <property type="term" value="F:fatty acyl-[ACP] hydrolase activity"/>
    <property type="evidence" value="ECO:0007669"/>
    <property type="project" value="InterPro"/>
</dbReference>
<reference evidence="4 5" key="1">
    <citation type="submission" date="2018-06" db="EMBL/GenBank/DDBJ databases">
        <title>Spongiibacterium sp. HME9304 Genome sequencing and assembly.</title>
        <authorList>
            <person name="Kang H."/>
            <person name="Kim H."/>
            <person name="Joh K."/>
        </authorList>
    </citation>
    <scope>NUCLEOTIDE SEQUENCE [LARGE SCALE GENOMIC DNA]</scope>
    <source>
        <strain evidence="4 5">HME9304</strain>
    </source>
</reference>
<evidence type="ECO:0000259" key="3">
    <source>
        <dbReference type="Pfam" id="PF01643"/>
    </source>
</evidence>
<dbReference type="CDD" id="cd00586">
    <property type="entry name" value="4HBT"/>
    <property type="match status" value="1"/>
</dbReference>
<keyword evidence="2" id="KW-0809">Transit peptide</keyword>
<proteinExistence type="inferred from homology"/>
<evidence type="ECO:0000256" key="2">
    <source>
        <dbReference type="ARBA" id="ARBA00022946"/>
    </source>
</evidence>
<name>A0A2Z4LX55_9FLAO</name>
<dbReference type="InterPro" id="IPR029069">
    <property type="entry name" value="HotDog_dom_sf"/>
</dbReference>
<dbReference type="InterPro" id="IPR045023">
    <property type="entry name" value="FATA/B"/>
</dbReference>
<organism evidence="4 5">
    <name type="scientific">Flagellimonas maritima</name>
    <dbReference type="NCBI Taxonomy" id="1383885"/>
    <lineage>
        <taxon>Bacteria</taxon>
        <taxon>Pseudomonadati</taxon>
        <taxon>Bacteroidota</taxon>
        <taxon>Flavobacteriia</taxon>
        <taxon>Flavobacteriales</taxon>
        <taxon>Flavobacteriaceae</taxon>
        <taxon>Flagellimonas</taxon>
    </lineage>
</organism>
<evidence type="ECO:0000256" key="1">
    <source>
        <dbReference type="ARBA" id="ARBA00006500"/>
    </source>
</evidence>
<dbReference type="PANTHER" id="PTHR31727:SF6">
    <property type="entry name" value="OLEOYL-ACYL CARRIER PROTEIN THIOESTERASE 1, CHLOROPLASTIC"/>
    <property type="match status" value="1"/>
</dbReference>
<sequence>MLEYSKIFKVTRQDLDELKHVNNIRYVEWIQEISKQHWFHLTDETIRDTMVWVVKKHTIEYYKSAVLDDEIKVNTYIKDTKGPISVRAVEIKSNKSGQILVNALTEWCLLDVETLRPKRVPESIITLFTKQ</sequence>
<keyword evidence="5" id="KW-1185">Reference proteome</keyword>
<dbReference type="EMBL" id="CP030104">
    <property type="protein sequence ID" value="AWX46339.1"/>
    <property type="molecule type" value="Genomic_DNA"/>
</dbReference>
<evidence type="ECO:0000313" key="4">
    <source>
        <dbReference type="EMBL" id="AWX46339.1"/>
    </source>
</evidence>
<feature type="domain" description="Acyl-ACP thioesterase N-terminal hotdog" evidence="3">
    <location>
        <begin position="3"/>
        <end position="126"/>
    </location>
</feature>
<protein>
    <recommendedName>
        <fullName evidence="3">Acyl-ACP thioesterase N-terminal hotdog domain-containing protein</fullName>
    </recommendedName>
</protein>
<dbReference type="InterPro" id="IPR002864">
    <property type="entry name" value="Acyl-ACP_thioesterase_NHD"/>
</dbReference>
<dbReference type="KEGG" id="spon:HME9304_03372"/>
<dbReference type="Proteomes" id="UP000248536">
    <property type="component" value="Chromosome"/>
</dbReference>
<dbReference type="SUPFAM" id="SSF54637">
    <property type="entry name" value="Thioesterase/thiol ester dehydrase-isomerase"/>
    <property type="match status" value="1"/>
</dbReference>
<dbReference type="OrthoDB" id="9801517at2"/>
<dbReference type="Pfam" id="PF01643">
    <property type="entry name" value="Acyl-ACP_TE"/>
    <property type="match status" value="1"/>
</dbReference>
<dbReference type="PANTHER" id="PTHR31727">
    <property type="entry name" value="OLEOYL-ACYL CARRIER PROTEIN THIOESTERASE 1, CHLOROPLASTIC"/>
    <property type="match status" value="1"/>
</dbReference>
<gene>
    <name evidence="4" type="ORF">HME9304_03372</name>
</gene>
<dbReference type="GO" id="GO:0000036">
    <property type="term" value="F:acyl carrier activity"/>
    <property type="evidence" value="ECO:0007669"/>
    <property type="project" value="TreeGrafter"/>
</dbReference>
<evidence type="ECO:0000313" key="5">
    <source>
        <dbReference type="Proteomes" id="UP000248536"/>
    </source>
</evidence>
<dbReference type="AlphaFoldDB" id="A0A2Z4LX55"/>